<keyword evidence="3" id="KW-0436">Ligase</keyword>
<name>A0AAN8WES7_HALRR</name>
<evidence type="ECO:0000259" key="6">
    <source>
        <dbReference type="Pfam" id="PF13193"/>
    </source>
</evidence>
<dbReference type="Pfam" id="PF13193">
    <property type="entry name" value="AMP-binding_C"/>
    <property type="match status" value="1"/>
</dbReference>
<dbReference type="Gene3D" id="3.30.300.30">
    <property type="match status" value="1"/>
</dbReference>
<dbReference type="EMBL" id="JAXCGZ010020963">
    <property type="protein sequence ID" value="KAK7063063.1"/>
    <property type="molecule type" value="Genomic_DNA"/>
</dbReference>
<dbReference type="InterPro" id="IPR045851">
    <property type="entry name" value="AMP-bd_C_sf"/>
</dbReference>
<dbReference type="PANTHER" id="PTHR24096:SF149">
    <property type="entry name" value="AMP-BINDING DOMAIN-CONTAINING PROTEIN-RELATED"/>
    <property type="match status" value="1"/>
</dbReference>
<evidence type="ECO:0000256" key="2">
    <source>
        <dbReference type="ARBA" id="ARBA00006432"/>
    </source>
</evidence>
<evidence type="ECO:0000256" key="4">
    <source>
        <dbReference type="ARBA" id="ARBA00023140"/>
    </source>
</evidence>
<dbReference type="InterPro" id="IPR025110">
    <property type="entry name" value="AMP-bd_C"/>
</dbReference>
<dbReference type="PANTHER" id="PTHR24096">
    <property type="entry name" value="LONG-CHAIN-FATTY-ACID--COA LIGASE"/>
    <property type="match status" value="1"/>
</dbReference>
<dbReference type="PROSITE" id="PS00455">
    <property type="entry name" value="AMP_BINDING"/>
    <property type="match status" value="1"/>
</dbReference>
<feature type="domain" description="AMP-binding enzyme C-terminal" evidence="6">
    <location>
        <begin position="358"/>
        <end position="409"/>
    </location>
</feature>
<evidence type="ECO:0000256" key="1">
    <source>
        <dbReference type="ARBA" id="ARBA00004275"/>
    </source>
</evidence>
<dbReference type="AlphaFoldDB" id="A0AAN8WES7"/>
<evidence type="ECO:0000259" key="5">
    <source>
        <dbReference type="Pfam" id="PF00501"/>
    </source>
</evidence>
<feature type="domain" description="AMP-dependent synthetase/ligase" evidence="5">
    <location>
        <begin position="18"/>
        <end position="306"/>
    </location>
</feature>
<accession>A0AAN8WES7</accession>
<reference evidence="7 8" key="1">
    <citation type="submission" date="2023-11" db="EMBL/GenBank/DDBJ databases">
        <title>Halocaridina rubra genome assembly.</title>
        <authorList>
            <person name="Smith C."/>
        </authorList>
    </citation>
    <scope>NUCLEOTIDE SEQUENCE [LARGE SCALE GENOMIC DNA]</scope>
    <source>
        <strain evidence="7">EP-1</strain>
        <tissue evidence="7">Whole</tissue>
    </source>
</reference>
<dbReference type="Proteomes" id="UP001381693">
    <property type="component" value="Unassembled WGS sequence"/>
</dbReference>
<keyword evidence="8" id="KW-1185">Reference proteome</keyword>
<dbReference type="Gene3D" id="3.40.50.980">
    <property type="match status" value="2"/>
</dbReference>
<dbReference type="GO" id="GO:0005777">
    <property type="term" value="C:peroxisome"/>
    <property type="evidence" value="ECO:0007669"/>
    <property type="project" value="UniProtKB-SubCell"/>
</dbReference>
<proteinExistence type="inferred from homology"/>
<comment type="subcellular location">
    <subcellularLocation>
        <location evidence="1">Peroxisome</location>
    </subcellularLocation>
</comment>
<comment type="similarity">
    <text evidence="2">Belongs to the ATP-dependent AMP-binding enzyme family.</text>
</comment>
<dbReference type="Pfam" id="PF00501">
    <property type="entry name" value="AMP-binding"/>
    <property type="match status" value="1"/>
</dbReference>
<dbReference type="SUPFAM" id="SSF56801">
    <property type="entry name" value="Acetyl-CoA synthetase-like"/>
    <property type="match status" value="1"/>
</dbReference>
<dbReference type="Gene3D" id="2.30.38.10">
    <property type="entry name" value="Luciferase, Domain 3"/>
    <property type="match status" value="1"/>
</dbReference>
<protein>
    <submittedName>
        <fullName evidence="7">Uncharacterized protein</fullName>
    </submittedName>
</protein>
<evidence type="ECO:0000256" key="3">
    <source>
        <dbReference type="ARBA" id="ARBA00022598"/>
    </source>
</evidence>
<evidence type="ECO:0000313" key="8">
    <source>
        <dbReference type="Proteomes" id="UP001381693"/>
    </source>
</evidence>
<dbReference type="InterPro" id="IPR020845">
    <property type="entry name" value="AMP-binding_CS"/>
</dbReference>
<evidence type="ECO:0000313" key="7">
    <source>
        <dbReference type="EMBL" id="KAK7063063.1"/>
    </source>
</evidence>
<dbReference type="GO" id="GO:0016405">
    <property type="term" value="F:CoA-ligase activity"/>
    <property type="evidence" value="ECO:0007669"/>
    <property type="project" value="TreeGrafter"/>
</dbReference>
<dbReference type="InterPro" id="IPR000873">
    <property type="entry name" value="AMP-dep_synth/lig_dom"/>
</dbReference>
<gene>
    <name evidence="7" type="ORF">SK128_014658</name>
</gene>
<keyword evidence="4" id="KW-0576">Peroxisome</keyword>
<comment type="caution">
    <text evidence="7">The sequence shown here is derived from an EMBL/GenBank/DDBJ whole genome shotgun (WGS) entry which is preliminary data.</text>
</comment>
<sequence>MTDSEVAEYHSLFLSISSTDELGHIIYVSEAKWAVVNEKAVEKTKAAFSALGSLSLRKLWTMDGSPGTSLGDQMRLQSLDLPSMKDGFDSARVVALMPFSSGTTGFPKGVMLSHRNLVTTYASTMFVRSLNPDIKFNIYESALLFLPMYHMYGYNIMMNTFTLGGKLVLLNKFSPKKFLEAIQKYKVTFAPVVPYVMRILVETPLINQYDLSSLYGFLTGSAPVAGKTLDALSEKSGRISIQGYALTESCGTGSANRGLPGTKSNSVGYFGPFFKAKVIDVATGEMLGEMEEGELCLQGPSIMMGYANNPKATAETIDSEGWLHTGDLAYFNEEDEVFITDRMKDLIKVKGYQVSPAELEALIQKLDNVCEVAVAGVPDARLGEVPRAWIVPVPGTTIDKKAVMKHVAGNNRFH</sequence>
<organism evidence="7 8">
    <name type="scientific">Halocaridina rubra</name>
    <name type="common">Hawaiian red shrimp</name>
    <dbReference type="NCBI Taxonomy" id="373956"/>
    <lineage>
        <taxon>Eukaryota</taxon>
        <taxon>Metazoa</taxon>
        <taxon>Ecdysozoa</taxon>
        <taxon>Arthropoda</taxon>
        <taxon>Crustacea</taxon>
        <taxon>Multicrustacea</taxon>
        <taxon>Malacostraca</taxon>
        <taxon>Eumalacostraca</taxon>
        <taxon>Eucarida</taxon>
        <taxon>Decapoda</taxon>
        <taxon>Pleocyemata</taxon>
        <taxon>Caridea</taxon>
        <taxon>Atyoidea</taxon>
        <taxon>Atyidae</taxon>
        <taxon>Halocaridina</taxon>
    </lineage>
</organism>